<reference evidence="9" key="1">
    <citation type="submission" date="2022-12" db="EMBL/GenBank/DDBJ databases">
        <title>Draft genome assemblies for two species of Escallonia (Escalloniales).</title>
        <authorList>
            <person name="Chanderbali A."/>
            <person name="Dervinis C."/>
            <person name="Anghel I."/>
            <person name="Soltis D."/>
            <person name="Soltis P."/>
            <person name="Zapata F."/>
        </authorList>
    </citation>
    <scope>NUCLEOTIDE SEQUENCE</scope>
    <source>
        <strain evidence="9">UCBG64.0493</strain>
        <tissue evidence="9">Leaf</tissue>
    </source>
</reference>
<dbReference type="InterPro" id="IPR035476">
    <property type="entry name" value="SIS_PGI_1"/>
</dbReference>
<evidence type="ECO:0000256" key="7">
    <source>
        <dbReference type="ARBA" id="ARBA00029321"/>
    </source>
</evidence>
<dbReference type="NCBIfam" id="NF010696">
    <property type="entry name" value="PRK14096.1"/>
    <property type="match status" value="1"/>
</dbReference>
<evidence type="ECO:0000256" key="8">
    <source>
        <dbReference type="RuleBase" id="RU000612"/>
    </source>
</evidence>
<dbReference type="PANTHER" id="PTHR11469:SF1">
    <property type="entry name" value="GLUCOSE-6-PHOSPHATE ISOMERASE"/>
    <property type="match status" value="1"/>
</dbReference>
<evidence type="ECO:0000256" key="2">
    <source>
        <dbReference type="ARBA" id="ARBA00006604"/>
    </source>
</evidence>
<comment type="caution">
    <text evidence="9">The sequence shown here is derived from an EMBL/GenBank/DDBJ whole genome shotgun (WGS) entry which is preliminary data.</text>
</comment>
<dbReference type="EMBL" id="JAVXUP010000099">
    <property type="protein sequence ID" value="KAK3038347.1"/>
    <property type="molecule type" value="Genomic_DNA"/>
</dbReference>
<sequence length="618" mass="67734">MASISTFKLERLIHKASSFPSSPSSLQLPLRKESIPFLCRTNRASTLLTQSIAREIPASLSKSNDGLPKPKQGLEKDSIALWHRYVDWLYQHKELGLYLDVSRIGFTDEFVAEMEPRLQAAFKAMDELDKGAIANPDEGRMVGHYWLRNPKLAPNSFLRLQIENTLEALGKFADDVVIGKIKPPSAGRFTHILSVGIGGSALGPQFVAEALAPDNPPLKIRFIDNTDPAGIDHQIAQLGAELASTLVIVVSKSGGTPETRNGLLEVQKAFREAGLDFSKQGVAITQENSLLDNTARIEGWLARFPMFDWVGGRTSEMSAVGLLAAALQGIDIKEMLAGAALMDDANRTNVVRNNPAALLALCWYWASDGVGSKDMVVLPYKDSLLLFSRYLQQLVMESLGKEFDLDGNRVNQGITVYGNKGSTDQHAYIQQLREGVHNFFVTFIEVLRDRPPGHDWELEPGVTCGDYLFGMLQGTRSALYSNERESITVTVQEVTPRSVGALVALYERAVGIYAALVNVNAYHQPGVEAGKKAAGEVLALQKRVLAVLNEASCKEPVEPLTLEEVSERCHAPEDIEMIYKIIAHMAANDRALIAEGSCGSPRSIKVFLGECNVDQLYA</sequence>
<name>A0AA88X2G5_9ASTE</name>
<keyword evidence="10" id="KW-1185">Reference proteome</keyword>
<evidence type="ECO:0000256" key="6">
    <source>
        <dbReference type="ARBA" id="ARBA00023235"/>
    </source>
</evidence>
<dbReference type="InterPro" id="IPR035482">
    <property type="entry name" value="SIS_PGI_2"/>
</dbReference>
<comment type="similarity">
    <text evidence="2 8">Belongs to the GPI family.</text>
</comment>
<dbReference type="HAMAP" id="MF_00473">
    <property type="entry name" value="G6P_isomerase"/>
    <property type="match status" value="1"/>
</dbReference>
<organism evidence="9 10">
    <name type="scientific">Escallonia herrerae</name>
    <dbReference type="NCBI Taxonomy" id="1293975"/>
    <lineage>
        <taxon>Eukaryota</taxon>
        <taxon>Viridiplantae</taxon>
        <taxon>Streptophyta</taxon>
        <taxon>Embryophyta</taxon>
        <taxon>Tracheophyta</taxon>
        <taxon>Spermatophyta</taxon>
        <taxon>Magnoliopsida</taxon>
        <taxon>eudicotyledons</taxon>
        <taxon>Gunneridae</taxon>
        <taxon>Pentapetalae</taxon>
        <taxon>asterids</taxon>
        <taxon>campanulids</taxon>
        <taxon>Escalloniales</taxon>
        <taxon>Escalloniaceae</taxon>
        <taxon>Escallonia</taxon>
    </lineage>
</organism>
<keyword evidence="5 8" id="KW-0324">Glycolysis</keyword>
<dbReference type="GO" id="GO:0097367">
    <property type="term" value="F:carbohydrate derivative binding"/>
    <property type="evidence" value="ECO:0007669"/>
    <property type="project" value="InterPro"/>
</dbReference>
<dbReference type="Gene3D" id="3.40.50.10490">
    <property type="entry name" value="Glucose-6-phosphate isomerase like protein, domain 1"/>
    <property type="match status" value="2"/>
</dbReference>
<dbReference type="InterPro" id="IPR018189">
    <property type="entry name" value="Phosphoglucose_isomerase_CS"/>
</dbReference>
<dbReference type="GO" id="GO:0006096">
    <property type="term" value="P:glycolytic process"/>
    <property type="evidence" value="ECO:0007669"/>
    <property type="project" value="UniProtKB-KW"/>
</dbReference>
<protein>
    <recommendedName>
        <fullName evidence="3 8">Glucose-6-phosphate isomerase</fullName>
        <ecNumber evidence="3 8">5.3.1.9</ecNumber>
    </recommendedName>
</protein>
<evidence type="ECO:0000256" key="3">
    <source>
        <dbReference type="ARBA" id="ARBA00011952"/>
    </source>
</evidence>
<dbReference type="AlphaFoldDB" id="A0AA88X2G5"/>
<comment type="catalytic activity">
    <reaction evidence="7 8">
        <text>alpha-D-glucose 6-phosphate = beta-D-fructose 6-phosphate</text>
        <dbReference type="Rhea" id="RHEA:11816"/>
        <dbReference type="ChEBI" id="CHEBI:57634"/>
        <dbReference type="ChEBI" id="CHEBI:58225"/>
        <dbReference type="EC" id="5.3.1.9"/>
    </reaction>
</comment>
<dbReference type="Proteomes" id="UP001188597">
    <property type="component" value="Unassembled WGS sequence"/>
</dbReference>
<dbReference type="FunFam" id="3.40.50.10490:FF:000023">
    <property type="entry name" value="Glucose-6-phosphate isomerase"/>
    <property type="match status" value="1"/>
</dbReference>
<dbReference type="GO" id="GO:0048029">
    <property type="term" value="F:monosaccharide binding"/>
    <property type="evidence" value="ECO:0007669"/>
    <property type="project" value="TreeGrafter"/>
</dbReference>
<evidence type="ECO:0000313" key="9">
    <source>
        <dbReference type="EMBL" id="KAK3038347.1"/>
    </source>
</evidence>
<dbReference type="CDD" id="cd05015">
    <property type="entry name" value="SIS_PGI_1"/>
    <property type="match status" value="1"/>
</dbReference>
<accession>A0AA88X2G5</accession>
<gene>
    <name evidence="9" type="ORF">RJ639_031443</name>
</gene>
<evidence type="ECO:0000256" key="4">
    <source>
        <dbReference type="ARBA" id="ARBA00022432"/>
    </source>
</evidence>
<comment type="pathway">
    <text evidence="1 8">Carbohydrate degradation; glycolysis; D-glyceraldehyde 3-phosphate and glycerone phosphate from D-glucose: step 2/4.</text>
</comment>
<keyword evidence="4 8" id="KW-0312">Gluconeogenesis</keyword>
<dbReference type="CDD" id="cd05016">
    <property type="entry name" value="SIS_PGI_2"/>
    <property type="match status" value="1"/>
</dbReference>
<dbReference type="GO" id="GO:0005829">
    <property type="term" value="C:cytosol"/>
    <property type="evidence" value="ECO:0007669"/>
    <property type="project" value="TreeGrafter"/>
</dbReference>
<dbReference type="FunFam" id="3.40.50.10490:FF:000021">
    <property type="entry name" value="Glucose-6-phosphate isomerase"/>
    <property type="match status" value="1"/>
</dbReference>
<keyword evidence="6 8" id="KW-0413">Isomerase</keyword>
<dbReference type="GO" id="GO:0006094">
    <property type="term" value="P:gluconeogenesis"/>
    <property type="evidence" value="ECO:0007669"/>
    <property type="project" value="UniProtKB-KW"/>
</dbReference>
<dbReference type="InterPro" id="IPR001672">
    <property type="entry name" value="G6P_Isomerase"/>
</dbReference>
<dbReference type="PROSITE" id="PS51463">
    <property type="entry name" value="P_GLUCOSE_ISOMERASE_3"/>
    <property type="match status" value="1"/>
</dbReference>
<evidence type="ECO:0000313" key="10">
    <source>
        <dbReference type="Proteomes" id="UP001188597"/>
    </source>
</evidence>
<dbReference type="GO" id="GO:0004347">
    <property type="term" value="F:glucose-6-phosphate isomerase activity"/>
    <property type="evidence" value="ECO:0007669"/>
    <property type="project" value="UniProtKB-EC"/>
</dbReference>
<dbReference type="GO" id="GO:0051156">
    <property type="term" value="P:glucose 6-phosphate metabolic process"/>
    <property type="evidence" value="ECO:0007669"/>
    <property type="project" value="TreeGrafter"/>
</dbReference>
<proteinExistence type="inferred from homology"/>
<dbReference type="SUPFAM" id="SSF53697">
    <property type="entry name" value="SIS domain"/>
    <property type="match status" value="1"/>
</dbReference>
<dbReference type="EC" id="5.3.1.9" evidence="3 8"/>
<dbReference type="InterPro" id="IPR046348">
    <property type="entry name" value="SIS_dom_sf"/>
</dbReference>
<dbReference type="PANTHER" id="PTHR11469">
    <property type="entry name" value="GLUCOSE-6-PHOSPHATE ISOMERASE"/>
    <property type="match status" value="1"/>
</dbReference>
<evidence type="ECO:0000256" key="5">
    <source>
        <dbReference type="ARBA" id="ARBA00023152"/>
    </source>
</evidence>
<dbReference type="Pfam" id="PF00342">
    <property type="entry name" value="PGI"/>
    <property type="match status" value="2"/>
</dbReference>
<dbReference type="PRINTS" id="PR00662">
    <property type="entry name" value="G6PISOMERASE"/>
</dbReference>
<evidence type="ECO:0000256" key="1">
    <source>
        <dbReference type="ARBA" id="ARBA00004926"/>
    </source>
</evidence>
<dbReference type="PROSITE" id="PS00174">
    <property type="entry name" value="P_GLUCOSE_ISOMERASE_2"/>
    <property type="match status" value="1"/>
</dbReference>